<evidence type="ECO:0000256" key="1">
    <source>
        <dbReference type="ARBA" id="ARBA00022603"/>
    </source>
</evidence>
<gene>
    <name evidence="4" type="ORF">IX84_01885</name>
</gene>
<evidence type="ECO:0000256" key="2">
    <source>
        <dbReference type="ARBA" id="ARBA00022679"/>
    </source>
</evidence>
<organism evidence="4 5">
    <name type="scientific">Phaeodactylibacter xiamenensis</name>
    <dbReference type="NCBI Taxonomy" id="1524460"/>
    <lineage>
        <taxon>Bacteria</taxon>
        <taxon>Pseudomonadati</taxon>
        <taxon>Bacteroidota</taxon>
        <taxon>Saprospiria</taxon>
        <taxon>Saprospirales</taxon>
        <taxon>Haliscomenobacteraceae</taxon>
        <taxon>Phaeodactylibacter</taxon>
    </lineage>
</organism>
<dbReference type="EMBL" id="JPOS01000004">
    <property type="protein sequence ID" value="KGE89548.1"/>
    <property type="molecule type" value="Genomic_DNA"/>
</dbReference>
<name>A0A098SD14_9BACT</name>
<dbReference type="PANTHER" id="PTHR43861:SF1">
    <property type="entry name" value="TRANS-ACONITATE 2-METHYLTRANSFERASE"/>
    <property type="match status" value="1"/>
</dbReference>
<evidence type="ECO:0000313" key="4">
    <source>
        <dbReference type="EMBL" id="KGE89548.1"/>
    </source>
</evidence>
<dbReference type="Gene3D" id="3.40.50.150">
    <property type="entry name" value="Vaccinia Virus protein VP39"/>
    <property type="match status" value="1"/>
</dbReference>
<proteinExistence type="predicted"/>
<dbReference type="GO" id="GO:0008168">
    <property type="term" value="F:methyltransferase activity"/>
    <property type="evidence" value="ECO:0007669"/>
    <property type="project" value="UniProtKB-KW"/>
</dbReference>
<reference evidence="4 5" key="1">
    <citation type="journal article" date="2014" name="Int. J. Syst. Evol. Microbiol.">
        <title>Phaeodactylibacter xiamenensis gen. nov., sp. nov., a member of the family Saprospiraceae isolated from the marine alga Phaeodactylum tricornutum.</title>
        <authorList>
            <person name="Chen Z.Jr."/>
            <person name="Lei X."/>
            <person name="Lai Q."/>
            <person name="Li Y."/>
            <person name="Zhang B."/>
            <person name="Zhang J."/>
            <person name="Zhang H."/>
            <person name="Yang L."/>
            <person name="Zheng W."/>
            <person name="Tian Y."/>
            <person name="Yu Z."/>
            <person name="Xu H.Jr."/>
            <person name="Zheng T."/>
        </authorList>
    </citation>
    <scope>NUCLEOTIDE SEQUENCE [LARGE SCALE GENOMIC DNA]</scope>
    <source>
        <strain evidence="4 5">KD52</strain>
    </source>
</reference>
<sequence length="201" mass="22297">MSALAAKTRSVYEQYGLQYDAERSRLLFEKKWLRRFENLLPASAAILDAGCGGGEPIGRYFIEQGYEVTGIDFAAPMVQLAKARFPDSTWYHMDMRALDLPQSFQGIISWHSFFHLTPAEQRATLARFAQHLQPKGLLLLTVGPDAGEVTGHVGGQPVYHSSLSPAAYQEVLNSLGMTVLDFVPEDPECDFASVLLSRKMA</sequence>
<feature type="domain" description="Methyltransferase" evidence="3">
    <location>
        <begin position="46"/>
        <end position="136"/>
    </location>
</feature>
<dbReference type="STRING" id="1524460.IX84_01885"/>
<keyword evidence="1 4" id="KW-0489">Methyltransferase</keyword>
<dbReference type="AlphaFoldDB" id="A0A098SD14"/>
<dbReference type="SUPFAM" id="SSF53335">
    <property type="entry name" value="S-adenosyl-L-methionine-dependent methyltransferases"/>
    <property type="match status" value="1"/>
</dbReference>
<dbReference type="GO" id="GO:0032259">
    <property type="term" value="P:methylation"/>
    <property type="evidence" value="ECO:0007669"/>
    <property type="project" value="UniProtKB-KW"/>
</dbReference>
<dbReference type="InterPro" id="IPR029063">
    <property type="entry name" value="SAM-dependent_MTases_sf"/>
</dbReference>
<evidence type="ECO:0000259" key="3">
    <source>
        <dbReference type="Pfam" id="PF13649"/>
    </source>
</evidence>
<dbReference type="PANTHER" id="PTHR43861">
    <property type="entry name" value="TRANS-ACONITATE 2-METHYLTRANSFERASE-RELATED"/>
    <property type="match status" value="1"/>
</dbReference>
<dbReference type="CDD" id="cd02440">
    <property type="entry name" value="AdoMet_MTases"/>
    <property type="match status" value="1"/>
</dbReference>
<dbReference type="Proteomes" id="UP000029736">
    <property type="component" value="Unassembled WGS sequence"/>
</dbReference>
<evidence type="ECO:0000313" key="5">
    <source>
        <dbReference type="Proteomes" id="UP000029736"/>
    </source>
</evidence>
<keyword evidence="5" id="KW-1185">Reference proteome</keyword>
<dbReference type="InterPro" id="IPR041698">
    <property type="entry name" value="Methyltransf_25"/>
</dbReference>
<keyword evidence="2 4" id="KW-0808">Transferase</keyword>
<accession>A0A098SD14</accession>
<dbReference type="Pfam" id="PF13649">
    <property type="entry name" value="Methyltransf_25"/>
    <property type="match status" value="1"/>
</dbReference>
<protein>
    <submittedName>
        <fullName evidence="4">Methyltransferase</fullName>
    </submittedName>
</protein>
<comment type="caution">
    <text evidence="4">The sequence shown here is derived from an EMBL/GenBank/DDBJ whole genome shotgun (WGS) entry which is preliminary data.</text>
</comment>